<dbReference type="InterPro" id="IPR050951">
    <property type="entry name" value="Retrovirus_Pol_polyprotein"/>
</dbReference>
<feature type="domain" description="Integrase catalytic" evidence="1">
    <location>
        <begin position="31"/>
        <end position="127"/>
    </location>
</feature>
<dbReference type="InterPro" id="IPR001584">
    <property type="entry name" value="Integrase_cat-core"/>
</dbReference>
<dbReference type="SUPFAM" id="SSF53098">
    <property type="entry name" value="Ribonuclease H-like"/>
    <property type="match status" value="1"/>
</dbReference>
<dbReference type="GO" id="GO:0015074">
    <property type="term" value="P:DNA integration"/>
    <property type="evidence" value="ECO:0007669"/>
    <property type="project" value="InterPro"/>
</dbReference>
<name>A0AAE1JEJ0_9FABA</name>
<dbReference type="EMBL" id="JAWXYG010000007">
    <property type="protein sequence ID" value="KAK4267556.1"/>
    <property type="molecule type" value="Genomic_DNA"/>
</dbReference>
<evidence type="ECO:0000313" key="2">
    <source>
        <dbReference type="EMBL" id="KAK4267556.1"/>
    </source>
</evidence>
<dbReference type="InterPro" id="IPR012337">
    <property type="entry name" value="RNaseH-like_sf"/>
</dbReference>
<dbReference type="PROSITE" id="PS50994">
    <property type="entry name" value="INTEGRASE"/>
    <property type="match status" value="1"/>
</dbReference>
<dbReference type="InterPro" id="IPR036397">
    <property type="entry name" value="RNaseH_sf"/>
</dbReference>
<gene>
    <name evidence="2" type="ORF">QN277_024323</name>
</gene>
<organism evidence="2 3">
    <name type="scientific">Acacia crassicarpa</name>
    <name type="common">northern wattle</name>
    <dbReference type="NCBI Taxonomy" id="499986"/>
    <lineage>
        <taxon>Eukaryota</taxon>
        <taxon>Viridiplantae</taxon>
        <taxon>Streptophyta</taxon>
        <taxon>Embryophyta</taxon>
        <taxon>Tracheophyta</taxon>
        <taxon>Spermatophyta</taxon>
        <taxon>Magnoliopsida</taxon>
        <taxon>eudicotyledons</taxon>
        <taxon>Gunneridae</taxon>
        <taxon>Pentapetalae</taxon>
        <taxon>rosids</taxon>
        <taxon>fabids</taxon>
        <taxon>Fabales</taxon>
        <taxon>Fabaceae</taxon>
        <taxon>Caesalpinioideae</taxon>
        <taxon>mimosoid clade</taxon>
        <taxon>Acacieae</taxon>
        <taxon>Acacia</taxon>
    </lineage>
</organism>
<sequence>MADDAKEDVRRCDSCQKHARIIWPPPTELKGISAPWLFFKWGIDILEPFKALPGQFRWLIVAVDYFTKWIEAEPLMTITAACIMRFFRHNIVSRFGIPAEIVTNNETQFMDQRFQTMMSDLDVSSTLPLSSIHNLTVRPRPPTKSSLMALKNRCKMRSLTGSNNYTVSYGGRK</sequence>
<dbReference type="Pfam" id="PF00665">
    <property type="entry name" value="rve"/>
    <property type="match status" value="1"/>
</dbReference>
<evidence type="ECO:0000313" key="3">
    <source>
        <dbReference type="Proteomes" id="UP001293593"/>
    </source>
</evidence>
<dbReference type="GO" id="GO:0003676">
    <property type="term" value="F:nucleic acid binding"/>
    <property type="evidence" value="ECO:0007669"/>
    <property type="project" value="InterPro"/>
</dbReference>
<protein>
    <recommendedName>
        <fullName evidence="1">Integrase catalytic domain-containing protein</fullName>
    </recommendedName>
</protein>
<accession>A0AAE1JEJ0</accession>
<evidence type="ECO:0000259" key="1">
    <source>
        <dbReference type="PROSITE" id="PS50994"/>
    </source>
</evidence>
<reference evidence="2" key="1">
    <citation type="submission" date="2023-10" db="EMBL/GenBank/DDBJ databases">
        <title>Chromosome-level genome of the transformable northern wattle, Acacia crassicarpa.</title>
        <authorList>
            <person name="Massaro I."/>
            <person name="Sinha N.R."/>
            <person name="Poethig S."/>
            <person name="Leichty A.R."/>
        </authorList>
    </citation>
    <scope>NUCLEOTIDE SEQUENCE</scope>
    <source>
        <strain evidence="2">Acra3RX</strain>
        <tissue evidence="2">Leaf</tissue>
    </source>
</reference>
<keyword evidence="3" id="KW-1185">Reference proteome</keyword>
<dbReference type="PANTHER" id="PTHR37984:SF5">
    <property type="entry name" value="PROTEIN NYNRIN-LIKE"/>
    <property type="match status" value="1"/>
</dbReference>
<dbReference type="Proteomes" id="UP001293593">
    <property type="component" value="Unassembled WGS sequence"/>
</dbReference>
<proteinExistence type="predicted"/>
<dbReference type="AlphaFoldDB" id="A0AAE1JEJ0"/>
<dbReference type="Gene3D" id="3.30.420.10">
    <property type="entry name" value="Ribonuclease H-like superfamily/Ribonuclease H"/>
    <property type="match status" value="1"/>
</dbReference>
<dbReference type="PANTHER" id="PTHR37984">
    <property type="entry name" value="PROTEIN CBG26694"/>
    <property type="match status" value="1"/>
</dbReference>
<comment type="caution">
    <text evidence="2">The sequence shown here is derived from an EMBL/GenBank/DDBJ whole genome shotgun (WGS) entry which is preliminary data.</text>
</comment>